<evidence type="ECO:0000256" key="9">
    <source>
        <dbReference type="PROSITE-ProRule" id="PRU00023"/>
    </source>
</evidence>
<protein>
    <submittedName>
        <fullName evidence="14">Uncharacterized protein</fullName>
    </submittedName>
</protein>
<dbReference type="Gene3D" id="1.25.40.20">
    <property type="entry name" value="Ankyrin repeat-containing domain"/>
    <property type="match status" value="1"/>
</dbReference>
<dbReference type="Gene3D" id="1.10.220.150">
    <property type="entry name" value="Arf GTPase activating protein"/>
    <property type="match status" value="1"/>
</dbReference>
<evidence type="ECO:0000313" key="14">
    <source>
        <dbReference type="EMBL" id="CAF3518071.1"/>
    </source>
</evidence>
<feature type="repeat" description="ANK" evidence="9">
    <location>
        <begin position="1348"/>
        <end position="1380"/>
    </location>
</feature>
<evidence type="ECO:0000256" key="11">
    <source>
        <dbReference type="SAM" id="MobiDB-lite"/>
    </source>
</evidence>
<feature type="region of interest" description="Disordered" evidence="11">
    <location>
        <begin position="893"/>
        <end position="915"/>
    </location>
</feature>
<dbReference type="PROSITE" id="PS51138">
    <property type="entry name" value="ENT"/>
    <property type="match status" value="1"/>
</dbReference>
<dbReference type="GO" id="GO:0031267">
    <property type="term" value="F:small GTPase binding"/>
    <property type="evidence" value="ECO:0007669"/>
    <property type="project" value="TreeGrafter"/>
</dbReference>
<feature type="compositionally biased region" description="Low complexity" evidence="11">
    <location>
        <begin position="524"/>
        <end position="544"/>
    </location>
</feature>
<keyword evidence="5 10" id="KW-0863">Zinc-finger</keyword>
<feature type="compositionally biased region" description="Low complexity" evidence="11">
    <location>
        <begin position="934"/>
        <end position="944"/>
    </location>
</feature>
<dbReference type="GO" id="GO:0008270">
    <property type="term" value="F:zinc ion binding"/>
    <property type="evidence" value="ECO:0007669"/>
    <property type="project" value="UniProtKB-KW"/>
</dbReference>
<dbReference type="Gene3D" id="1.20.120.330">
    <property type="entry name" value="Nucleotidyltransferases domain 2"/>
    <property type="match status" value="1"/>
</dbReference>
<keyword evidence="6" id="KW-0862">Zinc</keyword>
<evidence type="ECO:0000259" key="12">
    <source>
        <dbReference type="PROSITE" id="PS50115"/>
    </source>
</evidence>
<dbReference type="GO" id="GO:0005634">
    <property type="term" value="C:nucleus"/>
    <property type="evidence" value="ECO:0007669"/>
    <property type="project" value="UniProtKB-SubCell"/>
</dbReference>
<evidence type="ECO:0000256" key="4">
    <source>
        <dbReference type="ARBA" id="ARBA00022737"/>
    </source>
</evidence>
<name>A0A818I5V7_9BILA</name>
<feature type="compositionally biased region" description="Low complexity" evidence="11">
    <location>
        <begin position="961"/>
        <end position="970"/>
    </location>
</feature>
<evidence type="ECO:0000259" key="13">
    <source>
        <dbReference type="PROSITE" id="PS51138"/>
    </source>
</evidence>
<feature type="region of interest" description="Disordered" evidence="11">
    <location>
        <begin position="248"/>
        <end position="269"/>
    </location>
</feature>
<accession>A0A818I5V7</accession>
<dbReference type="InterPro" id="IPR005491">
    <property type="entry name" value="ENT_dom"/>
</dbReference>
<feature type="compositionally biased region" description="Polar residues" evidence="11">
    <location>
        <begin position="945"/>
        <end position="960"/>
    </location>
</feature>
<dbReference type="SUPFAM" id="SSF158639">
    <property type="entry name" value="ENT-like"/>
    <property type="match status" value="1"/>
</dbReference>
<feature type="region of interest" description="Disordered" evidence="11">
    <location>
        <begin position="934"/>
        <end position="970"/>
    </location>
</feature>
<dbReference type="GO" id="GO:0036465">
    <property type="term" value="P:synaptic vesicle recycling"/>
    <property type="evidence" value="ECO:0007669"/>
    <property type="project" value="TreeGrafter"/>
</dbReference>
<evidence type="ECO:0000256" key="8">
    <source>
        <dbReference type="ARBA" id="ARBA00023242"/>
    </source>
</evidence>
<feature type="domain" description="ENT" evidence="13">
    <location>
        <begin position="45"/>
        <end position="132"/>
    </location>
</feature>
<dbReference type="InterPro" id="IPR001164">
    <property type="entry name" value="ArfGAP_dom"/>
</dbReference>
<dbReference type="GO" id="GO:0005096">
    <property type="term" value="F:GTPase activator activity"/>
    <property type="evidence" value="ECO:0007669"/>
    <property type="project" value="UniProtKB-KW"/>
</dbReference>
<organism evidence="14 15">
    <name type="scientific">Rotaria sordida</name>
    <dbReference type="NCBI Taxonomy" id="392033"/>
    <lineage>
        <taxon>Eukaryota</taxon>
        <taxon>Metazoa</taxon>
        <taxon>Spiralia</taxon>
        <taxon>Gnathifera</taxon>
        <taxon>Rotifera</taxon>
        <taxon>Eurotatoria</taxon>
        <taxon>Bdelloidea</taxon>
        <taxon>Philodinida</taxon>
        <taxon>Philodinidae</taxon>
        <taxon>Rotaria</taxon>
    </lineage>
</organism>
<dbReference type="GO" id="GO:0098793">
    <property type="term" value="C:presynapse"/>
    <property type="evidence" value="ECO:0007669"/>
    <property type="project" value="GOC"/>
</dbReference>
<keyword evidence="4" id="KW-0677">Repeat</keyword>
<dbReference type="Proteomes" id="UP000663823">
    <property type="component" value="Unassembled WGS sequence"/>
</dbReference>
<dbReference type="SMART" id="SM00105">
    <property type="entry name" value="ArfGap"/>
    <property type="match status" value="1"/>
</dbReference>
<reference evidence="14" key="1">
    <citation type="submission" date="2021-02" db="EMBL/GenBank/DDBJ databases">
        <authorList>
            <person name="Nowell W R."/>
        </authorList>
    </citation>
    <scope>NUCLEOTIDE SEQUENCE</scope>
</reference>
<dbReference type="PANTHER" id="PTHR46097">
    <property type="entry name" value="G PROTEIN-COUPLED RECEPTOR KINASE INTERACTING ARFGAP"/>
    <property type="match status" value="1"/>
</dbReference>
<dbReference type="InterPro" id="IPR047161">
    <property type="entry name" value="GIT-like"/>
</dbReference>
<dbReference type="EMBL" id="CAJOAX010000132">
    <property type="protein sequence ID" value="CAF3518071.1"/>
    <property type="molecule type" value="Genomic_DNA"/>
</dbReference>
<evidence type="ECO:0000256" key="10">
    <source>
        <dbReference type="PROSITE-ProRule" id="PRU00288"/>
    </source>
</evidence>
<evidence type="ECO:0000256" key="6">
    <source>
        <dbReference type="ARBA" id="ARBA00022833"/>
    </source>
</evidence>
<keyword evidence="3" id="KW-0479">Metal-binding</keyword>
<dbReference type="SMART" id="SM01191">
    <property type="entry name" value="ENT"/>
    <property type="match status" value="1"/>
</dbReference>
<feature type="domain" description="Arf-GAP" evidence="12">
    <location>
        <begin position="1179"/>
        <end position="1308"/>
    </location>
</feature>
<dbReference type="Pfam" id="PF12205">
    <property type="entry name" value="GIT1_C"/>
    <property type="match status" value="1"/>
</dbReference>
<comment type="subcellular location">
    <subcellularLocation>
        <location evidence="1">Nucleus</location>
    </subcellularLocation>
</comment>
<feature type="compositionally biased region" description="Polar residues" evidence="11">
    <location>
        <begin position="248"/>
        <end position="260"/>
    </location>
</feature>
<sequence length="1955" mass="219773">MTLKPRILGVTAAVILAAASVFYIASNAEPSWNENMEHNILQRRSAATTKNMGVNSYSQIISAFRAQGDLTENQLTILPALQNAFGISRERHTAEVKRALYDEHLSEIATSINPSPNTTNWEIEANYACPTIVHRPPNTKYIQLAEHVLQTTPPTTIIQHPQLITTTKLNHDLQQLVNDEIKQDGIRNATHQQLLNNNTSKQNLNTTDINSSKVIRLVRAKQAPKRKSSLDTLIEVVQKELLRVNEQANTNSPSHYTQIRSVSSSSSKIQNPILTPHRSIISSVLPSSHPSSLTSQTNHSFKITRKRGIDNFNISKRNLFLQQRNKSFNDDDNNNNNFIENDDIKQTIDDIQSDSENIEEIVRDTVDKLVAITLLNNAPFIVNMLTAIPSTDNSTNTESKIITNTLGTNNTSTIKSQSTSTISKSDHYRNDHTLLSSIGNDLRNSLQQTSPMKQQQQIHHSQLIIQPTTTTPISTIQGTTTPTLFVTPRILNFQTVVPKPTTNIQIGNTKIILVSPSNITQHLPHSTTSIQPTSTTNSPQQQQQNLVNNSPVKLVKFATTNNNNNSITTRSTTLPINTTQTSTLTLPKNVQIVIPSQTPSTIQLTRTHSDDLNKSLPTTTTFRPVTTVPMALTTCTVDQIPQAAQEITITTSPISSPPLTTNTSDLQQQSSLGTTINVISSNSNNQSQNNTNSQQQSFLTNSSENNNNNNNNGSTIGKSRRRSSSSASIDKPVGKILRPIAKVLPVYSPSNSNNDNDHATIADNTSPTSTVQQQQHPITNVTTIRTSPTHDEMIKSVTVNFQPKTQQIPRPSSTHGPMIYRMTSVNPNVPVFRVRAATTPTSTTVINKSIKTETKPISVTTATNMCYESKPTHTTPPTSGSVSVLACFKTTKKRNKERAIMPRPSTTDSNDTSQEFQQRLNTILNTNTSLVLNNDITNSNSSSDYRQQSPSTPTRLVQQTSLSSTLSDDNSTSNIFSLSMQEQNNDTTTSSSNSIPISRHSTIQFDNNLNSIKTLTTPNISPSMSPIQSLHSTPKPLMEDKCIQCINHKNEYEDDDISMKHDEIDIIDNQQIIINSEIKKRSADDIISNDESWTIAADSLLRNILSQYGFRFLDVNCQQNLSSKFDIIQTNLVSGVLSSKDEFYNSVLDIKRNLLNSDLSKISEDNLEKLFNYFEIEFQKICDQTNEHSFETIGKECHDCGQNGPQWCSINHGVLVCDECCSVHLSLGRHISQIKSLKRSYWPPNQLNLLNELSSNGANLIWEYSLRDPQNKFPKKKPSAKDSLSIKAEFIRTKYQQMAYINRSKDETNGTLEDLNLQLHSIVRTDNIITCLRFLSQGADPNFRNPETGTSSIHVAASRGQSNQIELLCIFGGNPATVDASGVSPEEHARINGYSDLADRLIELQYELTDCLICFIGGKRPNHKTNQHIVLSELNESLDISNQALIARQKLRQLPDSLFEDLAMDVYDEVERRELKSTWHAQVDRKLIPLHVVPFLPVNPTFSATRNQGRQKLARYGVKDFNTFIYDILNEVRRRYYDLIQPSTVSTSTKYHTLPRQNKVSSIAMIDSDDEPVYDKVASDDDSNSFNNNNNNKVQKRIILNKKFKKLVKNQFIDNSLLSSIESTNLFDNSNLEIIENQYSSDLKSRIINTEMQVKYLACAHIDLKNELSVLHQMIQRLLDESLVNKINQQVTNNTSTVINSKEINKIINKSNQQIFDNFSRKSSPFIESDYDNTVITEDPDKASINLTRSTFSSHDKRSSRNVQRFPQIDENLSNNFRSCRSIDFISRNIEIPPNPISTINSFQQSSKRDIPIHINRSRSCSGGRNKRKIPQVLIRKGSFNRYETNLDIDKRTRRITHRIADLYSSIQENQSDRYVIYAEQIHNSVQDMLDLSEQLLFNDDIRANLDMLNTSTQHLLTHTIFKGKDPTIQIQFIIDDCYSIALATRNLSSLYQKI</sequence>
<dbReference type="InterPro" id="IPR038508">
    <property type="entry name" value="ArfGAP_dom_sf"/>
</dbReference>
<feature type="region of interest" description="Disordered" evidence="11">
    <location>
        <begin position="523"/>
        <end position="544"/>
    </location>
</feature>
<evidence type="ECO:0000256" key="5">
    <source>
        <dbReference type="ARBA" id="ARBA00022771"/>
    </source>
</evidence>
<dbReference type="InterPro" id="IPR036142">
    <property type="entry name" value="ENT_dom-like_sf"/>
</dbReference>
<evidence type="ECO:0000256" key="7">
    <source>
        <dbReference type="ARBA" id="ARBA00023043"/>
    </source>
</evidence>
<dbReference type="PROSITE" id="PS50088">
    <property type="entry name" value="ANK_REPEAT"/>
    <property type="match status" value="1"/>
</dbReference>
<dbReference type="InterPro" id="IPR018247">
    <property type="entry name" value="EF_Hand_1_Ca_BS"/>
</dbReference>
<dbReference type="InterPro" id="IPR013724">
    <property type="entry name" value="GIT_SHD"/>
</dbReference>
<dbReference type="InterPro" id="IPR002110">
    <property type="entry name" value="Ankyrin_rpt"/>
</dbReference>
<dbReference type="Pfam" id="PF03735">
    <property type="entry name" value="ENT"/>
    <property type="match status" value="1"/>
</dbReference>
<evidence type="ECO:0000256" key="2">
    <source>
        <dbReference type="ARBA" id="ARBA00022468"/>
    </source>
</evidence>
<keyword evidence="7 9" id="KW-0040">ANK repeat</keyword>
<evidence type="ECO:0000256" key="1">
    <source>
        <dbReference type="ARBA" id="ARBA00004123"/>
    </source>
</evidence>
<dbReference type="Gene3D" id="1.10.1240.40">
    <property type="entry name" value="ENT domain"/>
    <property type="match status" value="1"/>
</dbReference>
<dbReference type="SUPFAM" id="SSF57863">
    <property type="entry name" value="ArfGap/RecO-like zinc finger"/>
    <property type="match status" value="1"/>
</dbReference>
<dbReference type="GO" id="GO:0007420">
    <property type="term" value="P:brain development"/>
    <property type="evidence" value="ECO:0007669"/>
    <property type="project" value="InterPro"/>
</dbReference>
<evidence type="ECO:0000313" key="15">
    <source>
        <dbReference type="Proteomes" id="UP000663823"/>
    </source>
</evidence>
<proteinExistence type="predicted"/>
<dbReference type="SUPFAM" id="SSF48403">
    <property type="entry name" value="Ankyrin repeat"/>
    <property type="match status" value="1"/>
</dbReference>
<dbReference type="GO" id="GO:0032012">
    <property type="term" value="P:regulation of ARF protein signal transduction"/>
    <property type="evidence" value="ECO:0007669"/>
    <property type="project" value="InterPro"/>
</dbReference>
<dbReference type="PRINTS" id="PR00405">
    <property type="entry name" value="REVINTRACTNG"/>
</dbReference>
<dbReference type="PROSITE" id="PS00018">
    <property type="entry name" value="EF_HAND_1"/>
    <property type="match status" value="1"/>
</dbReference>
<feature type="region of interest" description="Disordered" evidence="11">
    <location>
        <begin position="678"/>
        <end position="732"/>
    </location>
</feature>
<dbReference type="PANTHER" id="PTHR46097:SF3">
    <property type="entry name" value="ARF GTPASE-ACTIVATING PROTEIN GIT"/>
    <property type="match status" value="1"/>
</dbReference>
<dbReference type="InterPro" id="IPR022018">
    <property type="entry name" value="GIT1_C"/>
</dbReference>
<comment type="caution">
    <text evidence="14">The sequence shown here is derived from an EMBL/GenBank/DDBJ whole genome shotgun (WGS) entry which is preliminary data.</text>
</comment>
<feature type="compositionally biased region" description="Low complexity" evidence="11">
    <location>
        <begin position="680"/>
        <end position="712"/>
    </location>
</feature>
<dbReference type="CDD" id="cd08833">
    <property type="entry name" value="ArfGap_GIT"/>
    <property type="match status" value="1"/>
</dbReference>
<dbReference type="InterPro" id="IPR036770">
    <property type="entry name" value="Ankyrin_rpt-contain_sf"/>
</dbReference>
<keyword evidence="8" id="KW-0539">Nucleus</keyword>
<dbReference type="Pfam" id="PF01412">
    <property type="entry name" value="ArfGap"/>
    <property type="match status" value="1"/>
</dbReference>
<evidence type="ECO:0000256" key="3">
    <source>
        <dbReference type="ARBA" id="ARBA00022723"/>
    </source>
</evidence>
<dbReference type="PROSITE" id="PS50115">
    <property type="entry name" value="ARFGAP"/>
    <property type="match status" value="1"/>
</dbReference>
<dbReference type="InterPro" id="IPR037278">
    <property type="entry name" value="ARFGAP/RecO"/>
</dbReference>
<gene>
    <name evidence="14" type="ORF">OTI717_LOCUS2648</name>
</gene>
<dbReference type="GO" id="GO:0008277">
    <property type="term" value="P:regulation of G protein-coupled receptor signaling pathway"/>
    <property type="evidence" value="ECO:0007669"/>
    <property type="project" value="TreeGrafter"/>
</dbReference>
<dbReference type="SMART" id="SM00555">
    <property type="entry name" value="GIT"/>
    <property type="match status" value="2"/>
</dbReference>
<feature type="compositionally biased region" description="Polar residues" evidence="11">
    <location>
        <begin position="904"/>
        <end position="915"/>
    </location>
</feature>
<keyword evidence="2" id="KW-0343">GTPase activation</keyword>
<dbReference type="Pfam" id="PF08518">
    <property type="entry name" value="GIT_SHD"/>
    <property type="match status" value="2"/>
</dbReference>